<reference evidence="1" key="2">
    <citation type="submission" date="2020-11" db="EMBL/GenBank/DDBJ databases">
        <authorList>
            <person name="McCartney M.A."/>
            <person name="Auch B."/>
            <person name="Kono T."/>
            <person name="Mallez S."/>
            <person name="Becker A."/>
            <person name="Gohl D.M."/>
            <person name="Silverstein K.A.T."/>
            <person name="Koren S."/>
            <person name="Bechman K.B."/>
            <person name="Herman A."/>
            <person name="Abrahante J.E."/>
            <person name="Garbe J."/>
        </authorList>
    </citation>
    <scope>NUCLEOTIDE SEQUENCE</scope>
    <source>
        <strain evidence="1">Duluth1</strain>
        <tissue evidence="1">Whole animal</tissue>
    </source>
</reference>
<name>A0A9D4EDN6_DREPO</name>
<dbReference type="AlphaFoldDB" id="A0A9D4EDN6"/>
<reference evidence="1" key="1">
    <citation type="journal article" date="2019" name="bioRxiv">
        <title>The Genome of the Zebra Mussel, Dreissena polymorpha: A Resource for Invasive Species Research.</title>
        <authorList>
            <person name="McCartney M.A."/>
            <person name="Auch B."/>
            <person name="Kono T."/>
            <person name="Mallez S."/>
            <person name="Zhang Y."/>
            <person name="Obille A."/>
            <person name="Becker A."/>
            <person name="Abrahante J.E."/>
            <person name="Garbe J."/>
            <person name="Badalamenti J.P."/>
            <person name="Herman A."/>
            <person name="Mangelson H."/>
            <person name="Liachko I."/>
            <person name="Sullivan S."/>
            <person name="Sone E.D."/>
            <person name="Koren S."/>
            <person name="Silverstein K.A.T."/>
            <person name="Beckman K.B."/>
            <person name="Gohl D.M."/>
        </authorList>
    </citation>
    <scope>NUCLEOTIDE SEQUENCE</scope>
    <source>
        <strain evidence="1">Duluth1</strain>
        <tissue evidence="1">Whole animal</tissue>
    </source>
</reference>
<evidence type="ECO:0000313" key="1">
    <source>
        <dbReference type="EMBL" id="KAH3776222.1"/>
    </source>
</evidence>
<keyword evidence="2" id="KW-1185">Reference proteome</keyword>
<gene>
    <name evidence="1" type="ORF">DPMN_177642</name>
</gene>
<comment type="caution">
    <text evidence="1">The sequence shown here is derived from an EMBL/GenBank/DDBJ whole genome shotgun (WGS) entry which is preliminary data.</text>
</comment>
<dbReference type="EMBL" id="JAIWYP010000009">
    <property type="protein sequence ID" value="KAH3776222.1"/>
    <property type="molecule type" value="Genomic_DNA"/>
</dbReference>
<accession>A0A9D4EDN6</accession>
<evidence type="ECO:0000313" key="2">
    <source>
        <dbReference type="Proteomes" id="UP000828390"/>
    </source>
</evidence>
<organism evidence="1 2">
    <name type="scientific">Dreissena polymorpha</name>
    <name type="common">Zebra mussel</name>
    <name type="synonym">Mytilus polymorpha</name>
    <dbReference type="NCBI Taxonomy" id="45954"/>
    <lineage>
        <taxon>Eukaryota</taxon>
        <taxon>Metazoa</taxon>
        <taxon>Spiralia</taxon>
        <taxon>Lophotrochozoa</taxon>
        <taxon>Mollusca</taxon>
        <taxon>Bivalvia</taxon>
        <taxon>Autobranchia</taxon>
        <taxon>Heteroconchia</taxon>
        <taxon>Euheterodonta</taxon>
        <taxon>Imparidentia</taxon>
        <taxon>Neoheterodontei</taxon>
        <taxon>Myida</taxon>
        <taxon>Dreissenoidea</taxon>
        <taxon>Dreissenidae</taxon>
        <taxon>Dreissena</taxon>
    </lineage>
</organism>
<dbReference type="Proteomes" id="UP000828390">
    <property type="component" value="Unassembled WGS sequence"/>
</dbReference>
<protein>
    <submittedName>
        <fullName evidence="1">Uncharacterized protein</fullName>
    </submittedName>
</protein>
<sequence>MLDNGAEQSIKFSTKGSFIETWKVKSCRGCGKVHEQTHELKRYRWKSGEKSTDSGHKISFIGYDSI</sequence>
<proteinExistence type="predicted"/>